<organism evidence="6 7">
    <name type="scientific">Saccharothrix yanglingensis</name>
    <dbReference type="NCBI Taxonomy" id="659496"/>
    <lineage>
        <taxon>Bacteria</taxon>
        <taxon>Bacillati</taxon>
        <taxon>Actinomycetota</taxon>
        <taxon>Actinomycetes</taxon>
        <taxon>Pseudonocardiales</taxon>
        <taxon>Pseudonocardiaceae</taxon>
        <taxon>Saccharothrix</taxon>
    </lineage>
</organism>
<feature type="domain" description="Calx-beta" evidence="5">
    <location>
        <begin position="220"/>
        <end position="305"/>
    </location>
</feature>
<dbReference type="PANTHER" id="PTHR11878:SF65">
    <property type="entry name" value="NA_CA-EXCHANGE PROTEIN, ISOFORM G"/>
    <property type="match status" value="1"/>
</dbReference>
<dbReference type="EMBL" id="NSDM01000029">
    <property type="protein sequence ID" value="MDQ2589070.1"/>
    <property type="molecule type" value="Genomic_DNA"/>
</dbReference>
<keyword evidence="4" id="KW-0813">Transport</keyword>
<evidence type="ECO:0000256" key="2">
    <source>
        <dbReference type="ARBA" id="ARBA00022737"/>
    </source>
</evidence>
<evidence type="ECO:0000256" key="3">
    <source>
        <dbReference type="ARBA" id="ARBA00022837"/>
    </source>
</evidence>
<name>A0ABU0XAD7_9PSEU</name>
<reference evidence="6 7" key="1">
    <citation type="submission" date="2017-06" db="EMBL/GenBank/DDBJ databases">
        <title>Cultured bacterium strain Saccharothrix yanglingensis Hhs.015.</title>
        <authorList>
            <person name="Xia Y."/>
        </authorList>
    </citation>
    <scope>NUCLEOTIDE SEQUENCE [LARGE SCALE GENOMIC DNA]</scope>
    <source>
        <strain evidence="6 7">Hhs.015</strain>
    </source>
</reference>
<evidence type="ECO:0000313" key="7">
    <source>
        <dbReference type="Proteomes" id="UP001225605"/>
    </source>
</evidence>
<dbReference type="SUPFAM" id="SSF141072">
    <property type="entry name" value="CalX-like"/>
    <property type="match status" value="2"/>
</dbReference>
<dbReference type="Pfam" id="PF03160">
    <property type="entry name" value="Calx-beta"/>
    <property type="match status" value="2"/>
</dbReference>
<evidence type="ECO:0000256" key="1">
    <source>
        <dbReference type="ARBA" id="ARBA00022729"/>
    </source>
</evidence>
<gene>
    <name evidence="6" type="ORF">CKY47_35050</name>
</gene>
<dbReference type="Gene3D" id="2.60.40.2030">
    <property type="match status" value="2"/>
</dbReference>
<keyword evidence="2" id="KW-0677">Repeat</keyword>
<sequence>MGMACAALLAGWIGRRPFSASPFGSTAVRHARPVLTCGTTHPQPGAPRNHTMKFMMRRLVLAMAVMVGVVSPASVVQAAECSPARVAVAEANQYEGTEVADNLTFQVTATADAGCTPSGSVHYRVVGDTADPEQDYVKVTGTVVWTATSSRTQAVSVPMRNDPMPELDERLLLELFDATGLTVTEGTAVGWLRDDDGRVTRSVETTVEGGKICWVPDTCRVRIRFSVPLRAPVTVHYRTRDVTAVAGSDYVKVVDAKVTAQAGATTVLAPVTLLFDQTAEPAEVFELEIFAPTAGRVVGGVAPVTIKSGQ</sequence>
<evidence type="ECO:0000313" key="6">
    <source>
        <dbReference type="EMBL" id="MDQ2589070.1"/>
    </source>
</evidence>
<comment type="caution">
    <text evidence="6">The sequence shown here is derived from an EMBL/GenBank/DDBJ whole genome shotgun (WGS) entry which is preliminary data.</text>
</comment>
<evidence type="ECO:0000259" key="5">
    <source>
        <dbReference type="Pfam" id="PF03160"/>
    </source>
</evidence>
<accession>A0ABU0XAD7</accession>
<keyword evidence="3" id="KW-0106">Calcium</keyword>
<dbReference type="InterPro" id="IPR003644">
    <property type="entry name" value="Calx_beta"/>
</dbReference>
<dbReference type="InterPro" id="IPR038081">
    <property type="entry name" value="CalX-like_sf"/>
</dbReference>
<dbReference type="PANTHER" id="PTHR11878">
    <property type="entry name" value="SODIUM/CALCIUM EXCHANGER"/>
    <property type="match status" value="1"/>
</dbReference>
<evidence type="ECO:0000256" key="4">
    <source>
        <dbReference type="ARBA" id="ARBA00023065"/>
    </source>
</evidence>
<keyword evidence="4" id="KW-0406">Ion transport</keyword>
<keyword evidence="1" id="KW-0732">Signal</keyword>
<keyword evidence="7" id="KW-1185">Reference proteome</keyword>
<dbReference type="InterPro" id="IPR051171">
    <property type="entry name" value="CaCA"/>
</dbReference>
<proteinExistence type="predicted"/>
<protein>
    <recommendedName>
        <fullName evidence="5">Calx-beta domain-containing protein</fullName>
    </recommendedName>
</protein>
<dbReference type="Proteomes" id="UP001225605">
    <property type="component" value="Unassembled WGS sequence"/>
</dbReference>
<feature type="domain" description="Calx-beta" evidence="5">
    <location>
        <begin position="90"/>
        <end position="178"/>
    </location>
</feature>